<dbReference type="AlphaFoldDB" id="A0A5S3QL69"/>
<evidence type="ECO:0000256" key="1">
    <source>
        <dbReference type="ARBA" id="ARBA00001974"/>
    </source>
</evidence>
<feature type="binding site" evidence="4">
    <location>
        <position position="107"/>
    </location>
    <ligand>
        <name>FAD</name>
        <dbReference type="ChEBI" id="CHEBI:57692"/>
    </ligand>
</feature>
<dbReference type="Pfam" id="PF01593">
    <property type="entry name" value="Amino_oxidase"/>
    <property type="match status" value="1"/>
</dbReference>
<dbReference type="Gene3D" id="3.50.50.60">
    <property type="entry name" value="FAD/NAD(P)-binding domain"/>
    <property type="match status" value="1"/>
</dbReference>
<comment type="caution">
    <text evidence="6">The sequence shown here is derived from an EMBL/GenBank/DDBJ whole genome shotgun (WGS) entry which is preliminary data.</text>
</comment>
<dbReference type="InterPro" id="IPR050703">
    <property type="entry name" value="Flavin_MAO"/>
</dbReference>
<dbReference type="SUPFAM" id="SSF51905">
    <property type="entry name" value="FAD/NAD(P)-binding domain"/>
    <property type="match status" value="1"/>
</dbReference>
<dbReference type="PANTHER" id="PTHR43563:SF1">
    <property type="entry name" value="AMINE OXIDASE [FLAVIN-CONTAINING] B"/>
    <property type="match status" value="1"/>
</dbReference>
<dbReference type="OrthoDB" id="56323at2"/>
<evidence type="ECO:0000313" key="7">
    <source>
        <dbReference type="Proteomes" id="UP000310314"/>
    </source>
</evidence>
<dbReference type="GO" id="GO:0016491">
    <property type="term" value="F:oxidoreductase activity"/>
    <property type="evidence" value="ECO:0007669"/>
    <property type="project" value="UniProtKB-KW"/>
</dbReference>
<evidence type="ECO:0000256" key="4">
    <source>
        <dbReference type="PIRSR" id="PIRSR601613-1"/>
    </source>
</evidence>
<keyword evidence="7" id="KW-1185">Reference proteome</keyword>
<protein>
    <submittedName>
        <fullName evidence="6">FAD-binding protein</fullName>
    </submittedName>
</protein>
<dbReference type="PANTHER" id="PTHR43563">
    <property type="entry name" value="AMINE OXIDASE"/>
    <property type="match status" value="1"/>
</dbReference>
<dbReference type="SUPFAM" id="SSF54373">
    <property type="entry name" value="FAD-linked reductases, C-terminal domain"/>
    <property type="match status" value="1"/>
</dbReference>
<sequence length="546" mass="60631">MVNQPCGLCAGHKNGLCRCAKEGTTRRFNCVSKRGNTRLIRKNIAMKTNRRKFIQGLAGASAGLIIPASCTPKAESKTANVEAPAIHSKNKPVKASHDIVVVGAGLSGLHAAMLLEEQGFDVQVIEGRNRLGGRVYTLNDVPGKPEAAGEFIGANYARMRNTVEKLGLEMYTPDAGGGANRPWLYNIKGEYITAKNWESHKFNPLEGDDRTLLPHRYLSTISHRDNPLQGKPLNAWLEPEYHQYDIPHDQYLRSKGVNEETIKLMNVIIHAGGMHNTSAMNELRRYHVMHFSDGKTTFPDGTGWKMIKGGNSLLPQAMAESMKNEVHLGKTVIGFKEEDGVVQVSCADGSEYTAKQVVCSIPITVLKNVTFEPVVQGVTKDAINEMDYGLSVQAHFLITEPFWEQDGMDANMWTDGPLERFAVRTKKDPSDPDAGLAFINGPESLKFRLMNDDQVFTYVENKLAEIRPSTKGKLKRIMIQSCERDIHGAGDWVYWQPGQVKKYANHMRKNHGNIHFCGEHTAIMERGMEGAFESGERAALDIILNA</sequence>
<evidence type="ECO:0000259" key="5">
    <source>
        <dbReference type="Pfam" id="PF01593"/>
    </source>
</evidence>
<feature type="binding site" evidence="4">
    <location>
        <position position="438"/>
    </location>
    <ligand>
        <name>substrate</name>
    </ligand>
</feature>
<gene>
    <name evidence="6" type="ORF">FEE95_04015</name>
</gene>
<name>A0A5S3QL69_9FLAO</name>
<dbReference type="Proteomes" id="UP000310314">
    <property type="component" value="Unassembled WGS sequence"/>
</dbReference>
<dbReference type="EMBL" id="VATY01000001">
    <property type="protein sequence ID" value="TMM58604.1"/>
    <property type="molecule type" value="Genomic_DNA"/>
</dbReference>
<comment type="cofactor">
    <cofactor evidence="1">
        <name>FAD</name>
        <dbReference type="ChEBI" id="CHEBI:57692"/>
    </cofactor>
</comment>
<reference evidence="6 7" key="1">
    <citation type="submission" date="2019-05" db="EMBL/GenBank/DDBJ databases">
        <authorList>
            <person name="Zhang J.-Y."/>
            <person name="Feg X."/>
            <person name="Du Z.-J."/>
        </authorList>
    </citation>
    <scope>NUCLEOTIDE SEQUENCE [LARGE SCALE GENOMIC DNA]</scope>
    <source>
        <strain evidence="6 7">RZ26</strain>
    </source>
</reference>
<accession>A0A5S3QL69</accession>
<dbReference type="PRINTS" id="PR00757">
    <property type="entry name" value="AMINEOXDASEF"/>
</dbReference>
<organism evidence="6 7">
    <name type="scientific">Maribacter algarum</name>
    <name type="common">ex Zhang et al. 2020</name>
    <dbReference type="NCBI Taxonomy" id="2578118"/>
    <lineage>
        <taxon>Bacteria</taxon>
        <taxon>Pseudomonadati</taxon>
        <taxon>Bacteroidota</taxon>
        <taxon>Flavobacteriia</taxon>
        <taxon>Flavobacteriales</taxon>
        <taxon>Flavobacteriaceae</taxon>
        <taxon>Maribacter</taxon>
    </lineage>
</organism>
<feature type="binding site" evidence="4">
    <location>
        <position position="332"/>
    </location>
    <ligand>
        <name>FAD</name>
        <dbReference type="ChEBI" id="CHEBI:57692"/>
    </ligand>
</feature>
<keyword evidence="3" id="KW-0560">Oxidoreductase</keyword>
<dbReference type="InterPro" id="IPR001613">
    <property type="entry name" value="Flavin_amine_oxidase"/>
</dbReference>
<proteinExistence type="inferred from homology"/>
<comment type="similarity">
    <text evidence="2">Belongs to the flavin monoamine oxidase family.</text>
</comment>
<dbReference type="InterPro" id="IPR036188">
    <property type="entry name" value="FAD/NAD-bd_sf"/>
</dbReference>
<evidence type="ECO:0000313" key="6">
    <source>
        <dbReference type="EMBL" id="TMM58604.1"/>
    </source>
</evidence>
<dbReference type="InterPro" id="IPR002937">
    <property type="entry name" value="Amino_oxidase"/>
</dbReference>
<evidence type="ECO:0000256" key="2">
    <source>
        <dbReference type="ARBA" id="ARBA00005995"/>
    </source>
</evidence>
<feature type="binding site" evidence="4">
    <location>
        <position position="519"/>
    </location>
    <ligand>
        <name>FAD</name>
        <dbReference type="ChEBI" id="CHEBI:57692"/>
    </ligand>
</feature>
<feature type="domain" description="Amine oxidase" evidence="5">
    <location>
        <begin position="106"/>
        <end position="543"/>
    </location>
</feature>
<evidence type="ECO:0000256" key="3">
    <source>
        <dbReference type="ARBA" id="ARBA00023002"/>
    </source>
</evidence>